<keyword evidence="3" id="KW-1185">Reference proteome</keyword>
<evidence type="ECO:0000313" key="2">
    <source>
        <dbReference type="EMBL" id="MFH8586491.1"/>
    </source>
</evidence>
<evidence type="ECO:0000313" key="3">
    <source>
        <dbReference type="Proteomes" id="UP001610990"/>
    </source>
</evidence>
<reference evidence="2 3" key="1">
    <citation type="submission" date="2024-10" db="EMBL/GenBank/DDBJ databases">
        <title>The Natural Products Discovery Center: Release of the First 8490 Sequenced Strains for Exploring Actinobacteria Biosynthetic Diversity.</title>
        <authorList>
            <person name="Kalkreuter E."/>
            <person name="Kautsar S.A."/>
            <person name="Yang D."/>
            <person name="Bader C.D."/>
            <person name="Teijaro C.N."/>
            <person name="Fluegel L."/>
            <person name="Davis C.M."/>
            <person name="Simpson J.R."/>
            <person name="Lauterbach L."/>
            <person name="Steele A.D."/>
            <person name="Gui C."/>
            <person name="Meng S."/>
            <person name="Li G."/>
            <person name="Viehrig K."/>
            <person name="Ye F."/>
            <person name="Su P."/>
            <person name="Kiefer A.F."/>
            <person name="Nichols A."/>
            <person name="Cepeda A.J."/>
            <person name="Yan W."/>
            <person name="Fan B."/>
            <person name="Jiang Y."/>
            <person name="Adhikari A."/>
            <person name="Zheng C.-J."/>
            <person name="Schuster L."/>
            <person name="Cowan T.M."/>
            <person name="Smanski M.J."/>
            <person name="Chevrette M.G."/>
            <person name="De Carvalho L.P.S."/>
            <person name="Shen B."/>
        </authorList>
    </citation>
    <scope>NUCLEOTIDE SEQUENCE [LARGE SCALE GENOMIC DNA]</scope>
    <source>
        <strain evidence="2 3">NPDC018013</strain>
    </source>
</reference>
<dbReference type="EMBL" id="JBIRGH010000010">
    <property type="protein sequence ID" value="MFH8586491.1"/>
    <property type="molecule type" value="Genomic_DNA"/>
</dbReference>
<feature type="compositionally biased region" description="Low complexity" evidence="1">
    <location>
        <begin position="65"/>
        <end position="78"/>
    </location>
</feature>
<dbReference type="Proteomes" id="UP001610990">
    <property type="component" value="Unassembled WGS sequence"/>
</dbReference>
<feature type="region of interest" description="Disordered" evidence="1">
    <location>
        <begin position="63"/>
        <end position="84"/>
    </location>
</feature>
<accession>A0ABW7REK0</accession>
<comment type="caution">
    <text evidence="2">The sequence shown here is derived from an EMBL/GenBank/DDBJ whole genome shotgun (WGS) entry which is preliminary data.</text>
</comment>
<organism evidence="2 3">
    <name type="scientific">Streptomyces celluloflavus</name>
    <dbReference type="NCBI Taxonomy" id="58344"/>
    <lineage>
        <taxon>Bacteria</taxon>
        <taxon>Bacillati</taxon>
        <taxon>Actinomycetota</taxon>
        <taxon>Actinomycetes</taxon>
        <taxon>Kitasatosporales</taxon>
        <taxon>Streptomycetaceae</taxon>
        <taxon>Streptomyces</taxon>
    </lineage>
</organism>
<name>A0ABW7REK0_9ACTN</name>
<sequence length="253" mass="26623">MALARLAVAFNADTGRLDIVPDAPACGTKLRWGAPKLIAAANEAVPGANVRALHVLAPAPMKTGPATAAPQPTTPAAPVQRRTPPDGYRRAIEAHRQAAPPSRVGPAIARAMGRQNAAMRGLGLRAFPEPEDALGDASAPTEAARAERRRQAAATADSPWLFPGGQPGRPISVWAMGDQLRKLGIRLAETRSTALFQLATELPAAVLARTLGIDITVAVKWQRAAAGDWGAYAAEISRRASNHQQGEDVRDSR</sequence>
<dbReference type="RefSeq" id="WP_397673520.1">
    <property type="nucleotide sequence ID" value="NZ_JBIRGH010000010.1"/>
</dbReference>
<protein>
    <submittedName>
        <fullName evidence="2">Uncharacterized protein</fullName>
    </submittedName>
</protein>
<proteinExistence type="predicted"/>
<gene>
    <name evidence="2" type="ORF">ACH4GP_19125</name>
</gene>
<evidence type="ECO:0000256" key="1">
    <source>
        <dbReference type="SAM" id="MobiDB-lite"/>
    </source>
</evidence>